<protein>
    <submittedName>
        <fullName evidence="2">Spo0E like sporulation regulatory protein</fullName>
    </submittedName>
</protein>
<dbReference type="EMBL" id="RKRE01000003">
    <property type="protein sequence ID" value="RPF43005.1"/>
    <property type="molecule type" value="Genomic_DNA"/>
</dbReference>
<gene>
    <name evidence="2" type="ORF">EDD75_2124</name>
</gene>
<evidence type="ECO:0000313" key="2">
    <source>
        <dbReference type="EMBL" id="RPF43005.1"/>
    </source>
</evidence>
<feature type="coiled-coil region" evidence="1">
    <location>
        <begin position="1"/>
        <end position="31"/>
    </location>
</feature>
<reference evidence="2 3" key="1">
    <citation type="submission" date="2018-11" db="EMBL/GenBank/DDBJ databases">
        <title>Genomic Encyclopedia of Type Strains, Phase IV (KMG-IV): sequencing the most valuable type-strain genomes for metagenomic binning, comparative biology and taxonomic classification.</title>
        <authorList>
            <person name="Goeker M."/>
        </authorList>
    </citation>
    <scope>NUCLEOTIDE SEQUENCE [LARGE SCALE GENOMIC DNA]</scope>
    <source>
        <strain evidence="2 3">DSM 102936</strain>
    </source>
</reference>
<dbReference type="Pfam" id="PF09388">
    <property type="entry name" value="SpoOE-like"/>
    <property type="match status" value="1"/>
</dbReference>
<comment type="caution">
    <text evidence="2">The sequence shown here is derived from an EMBL/GenBank/DDBJ whole genome shotgun (WGS) entry which is preliminary data.</text>
</comment>
<dbReference type="Gene3D" id="4.10.280.10">
    <property type="entry name" value="Helix-loop-helix DNA-binding domain"/>
    <property type="match status" value="1"/>
</dbReference>
<dbReference type="GO" id="GO:0046983">
    <property type="term" value="F:protein dimerization activity"/>
    <property type="evidence" value="ECO:0007669"/>
    <property type="project" value="InterPro"/>
</dbReference>
<name>A0A3N5BBD1_9THEO</name>
<dbReference type="Proteomes" id="UP000282654">
    <property type="component" value="Unassembled WGS sequence"/>
</dbReference>
<keyword evidence="1" id="KW-0175">Coiled coil</keyword>
<keyword evidence="3" id="KW-1185">Reference proteome</keyword>
<sequence>MDEIGDLIKTIEELRERLEKLFESRGAVDQEVMAASQILDAVVNEYYRILKHKAEEKGG</sequence>
<dbReference type="RefSeq" id="WP_211328174.1">
    <property type="nucleotide sequence ID" value="NZ_RKRE01000003.1"/>
</dbReference>
<dbReference type="InterPro" id="IPR037208">
    <property type="entry name" value="Spo0E-like_sf"/>
</dbReference>
<proteinExistence type="predicted"/>
<dbReference type="GO" id="GO:0043937">
    <property type="term" value="P:regulation of sporulation"/>
    <property type="evidence" value="ECO:0007669"/>
    <property type="project" value="InterPro"/>
</dbReference>
<evidence type="ECO:0000313" key="3">
    <source>
        <dbReference type="Proteomes" id="UP000282654"/>
    </source>
</evidence>
<accession>A0A3N5BBD1</accession>
<dbReference type="InterPro" id="IPR018540">
    <property type="entry name" value="Spo0E-like"/>
</dbReference>
<dbReference type="InterPro" id="IPR036638">
    <property type="entry name" value="HLH_DNA-bd_sf"/>
</dbReference>
<dbReference type="AlphaFoldDB" id="A0A3N5BBD1"/>
<dbReference type="SUPFAM" id="SSF140500">
    <property type="entry name" value="BAS1536-like"/>
    <property type="match status" value="1"/>
</dbReference>
<evidence type="ECO:0000256" key="1">
    <source>
        <dbReference type="SAM" id="Coils"/>
    </source>
</evidence>
<organism evidence="2 3">
    <name type="scientific">Thermodesulfitimonas autotrophica</name>
    <dbReference type="NCBI Taxonomy" id="1894989"/>
    <lineage>
        <taxon>Bacteria</taxon>
        <taxon>Bacillati</taxon>
        <taxon>Bacillota</taxon>
        <taxon>Clostridia</taxon>
        <taxon>Thermoanaerobacterales</taxon>
        <taxon>Thermoanaerobacteraceae</taxon>
        <taxon>Thermodesulfitimonas</taxon>
    </lineage>
</organism>